<evidence type="ECO:0000313" key="1">
    <source>
        <dbReference type="EMBL" id="MDX8540095.1"/>
    </source>
</evidence>
<accession>A0ABU5AS11</accession>
<evidence type="ECO:0000313" key="2">
    <source>
        <dbReference type="Proteomes" id="UP001276564"/>
    </source>
</evidence>
<proteinExistence type="predicted"/>
<dbReference type="Proteomes" id="UP001276564">
    <property type="component" value="Unassembled WGS sequence"/>
</dbReference>
<protein>
    <submittedName>
        <fullName evidence="1">Uncharacterized protein</fullName>
    </submittedName>
</protein>
<dbReference type="RefSeq" id="WP_320321239.1">
    <property type="nucleotide sequence ID" value="NZ_JAVIIP010000011.1"/>
</dbReference>
<organism evidence="1 2">
    <name type="scientific">Mesorhizobium abyssinicae</name>
    <dbReference type="NCBI Taxonomy" id="1209958"/>
    <lineage>
        <taxon>Bacteria</taxon>
        <taxon>Pseudomonadati</taxon>
        <taxon>Pseudomonadota</taxon>
        <taxon>Alphaproteobacteria</taxon>
        <taxon>Hyphomicrobiales</taxon>
        <taxon>Phyllobacteriaceae</taxon>
        <taxon>Mesorhizobium</taxon>
    </lineage>
</organism>
<sequence length="98" mass="10889">MPILPLVPHVSRYRGGKRDLQLKNAQANAVAQRIADHLNKLIADDPHELQQYFFANIARDLGVSVDVVRAAISDGGYNGITIRVSADDRIALARYKHE</sequence>
<dbReference type="EMBL" id="JAVIIP010000011">
    <property type="protein sequence ID" value="MDX8540095.1"/>
    <property type="molecule type" value="Genomic_DNA"/>
</dbReference>
<reference evidence="1 2" key="1">
    <citation type="submission" date="2023-08" db="EMBL/GenBank/DDBJ databases">
        <title>Implementing the SeqCode for naming new Mesorhizobium species isolated from Vachellia karroo root nodules.</title>
        <authorList>
            <person name="Van Lill M."/>
        </authorList>
    </citation>
    <scope>NUCLEOTIDE SEQUENCE [LARGE SCALE GENOMIC DNA]</scope>
    <source>
        <strain evidence="1 2">VK4B</strain>
    </source>
</reference>
<keyword evidence="2" id="KW-1185">Reference proteome</keyword>
<gene>
    <name evidence="1" type="ORF">RFM23_20970</name>
</gene>
<comment type="caution">
    <text evidence="1">The sequence shown here is derived from an EMBL/GenBank/DDBJ whole genome shotgun (WGS) entry which is preliminary data.</text>
</comment>
<name>A0ABU5AS11_9HYPH</name>